<evidence type="ECO:0000313" key="4">
    <source>
        <dbReference type="Proteomes" id="UP000595703"/>
    </source>
</evidence>
<geneLocation type="plasmid" evidence="3 4">
    <name>pRVR1</name>
</geneLocation>
<organism evidence="3 4">
    <name type="scientific">Actinacidiphila reveromycinica</name>
    <dbReference type="NCBI Taxonomy" id="659352"/>
    <lineage>
        <taxon>Bacteria</taxon>
        <taxon>Bacillati</taxon>
        <taxon>Actinomycetota</taxon>
        <taxon>Actinomycetes</taxon>
        <taxon>Kitasatosporales</taxon>
        <taxon>Streptomycetaceae</taxon>
        <taxon>Actinacidiphila</taxon>
    </lineage>
</organism>
<keyword evidence="3" id="KW-0614">Plasmid</keyword>
<gene>
    <name evidence="3" type="ORF">RVR_P186</name>
</gene>
<evidence type="ECO:0000259" key="2">
    <source>
        <dbReference type="PROSITE" id="PS51674"/>
    </source>
</evidence>
<dbReference type="Pfam" id="PF02467">
    <property type="entry name" value="Whib"/>
    <property type="match status" value="1"/>
</dbReference>
<dbReference type="KEGG" id="arev:RVR_P186"/>
<keyword evidence="4" id="KW-1185">Reference proteome</keyword>
<dbReference type="InterPro" id="IPR034768">
    <property type="entry name" value="4FE4S_WBL"/>
</dbReference>
<dbReference type="EMBL" id="AP018366">
    <property type="protein sequence ID" value="BBG20705.1"/>
    <property type="molecule type" value="Genomic_DNA"/>
</dbReference>
<evidence type="ECO:0000256" key="1">
    <source>
        <dbReference type="SAM" id="MobiDB-lite"/>
    </source>
</evidence>
<protein>
    <recommendedName>
        <fullName evidence="2">4Fe-4S Wbl-type domain-containing protein</fullName>
    </recommendedName>
</protein>
<dbReference type="Proteomes" id="UP000595703">
    <property type="component" value="Plasmid pRVR1"/>
</dbReference>
<feature type="domain" description="4Fe-4S Wbl-type" evidence="2">
    <location>
        <begin position="15"/>
        <end position="76"/>
    </location>
</feature>
<feature type="region of interest" description="Disordered" evidence="1">
    <location>
        <begin position="1"/>
        <end position="27"/>
    </location>
</feature>
<evidence type="ECO:0000313" key="3">
    <source>
        <dbReference type="EMBL" id="BBG20705.1"/>
    </source>
</evidence>
<accession>A0A7R6TAC1</accession>
<reference evidence="3 4" key="1">
    <citation type="journal article" date="2020" name="Sci. Rep.">
        <title>beta-carboline chemical signals induce reveromycin production through a LuxR family regulator in Streptomyces sp. SN-593.</title>
        <authorList>
            <person name="Panthee S."/>
            <person name="Kito N."/>
            <person name="Hayashi T."/>
            <person name="Shimizu T."/>
            <person name="Ishikawa J."/>
            <person name="Hamamoto H."/>
            <person name="Osada H."/>
            <person name="Takahashi S."/>
        </authorList>
    </citation>
    <scope>NUCLEOTIDE SEQUENCE [LARGE SCALE GENOMIC DNA]</scope>
    <source>
        <strain evidence="3 4">SN-593</strain>
        <plasmid evidence="3 4">pRVR1</plasmid>
    </source>
</reference>
<dbReference type="RefSeq" id="WP_202239855.1">
    <property type="nucleotide sequence ID" value="NZ_AP018366.1"/>
</dbReference>
<proteinExistence type="predicted"/>
<dbReference type="AlphaFoldDB" id="A0A7R6TAC1"/>
<name>A0A7R6TAC1_9ACTN</name>
<sequence length="92" mass="10016">MTALAPYPTLTGREPCRAPDVSPKTWDGEDADATAYAQAQCLACPARTQCLAYALDHPAETVTGIWAATTPERRNALRAEFFRTPTTTTESR</sequence>
<dbReference type="PROSITE" id="PS51674">
    <property type="entry name" value="4FE4S_WBL"/>
    <property type="match status" value="1"/>
</dbReference>